<dbReference type="NCBIfam" id="NF047646">
    <property type="entry name" value="REP_Tyr_transpos"/>
    <property type="match status" value="1"/>
</dbReference>
<keyword evidence="3" id="KW-1185">Reference proteome</keyword>
<dbReference type="Proteomes" id="UP000798808">
    <property type="component" value="Unassembled WGS sequence"/>
</dbReference>
<comment type="caution">
    <text evidence="2">The sequence shown here is derived from an EMBL/GenBank/DDBJ whole genome shotgun (WGS) entry which is preliminary data.</text>
</comment>
<dbReference type="SMART" id="SM01321">
    <property type="entry name" value="Y1_Tnp"/>
    <property type="match status" value="1"/>
</dbReference>
<dbReference type="SUPFAM" id="SSF143422">
    <property type="entry name" value="Transposase IS200-like"/>
    <property type="match status" value="1"/>
</dbReference>
<proteinExistence type="predicted"/>
<dbReference type="EMBL" id="SMLW01000547">
    <property type="protein sequence ID" value="MTI25870.1"/>
    <property type="molecule type" value="Genomic_DNA"/>
</dbReference>
<dbReference type="InterPro" id="IPR052715">
    <property type="entry name" value="RAYT_transposase"/>
</dbReference>
<dbReference type="RefSeq" id="WP_155172447.1">
    <property type="nucleotide sequence ID" value="NZ_BAAAFL010000012.1"/>
</dbReference>
<sequence length="181" mass="21214">MSGGYKIRNQSGIHFLTFSVVEWVDVFIREQYCQIVVDSLNYCIREKGLVVYSWVIMSNHLHVIVASQTDCLSDTLRDFKKFTSREILKAIDGSGQESRKNWMLWIFKAVGARNKRNKTYQFWQQDNHPIELDYNSIKDQKLDYIHLNPVKAGFVDEPEHYRWSSARDYAGLPGLVKVDFL</sequence>
<evidence type="ECO:0000313" key="2">
    <source>
        <dbReference type="EMBL" id="MTI25870.1"/>
    </source>
</evidence>
<reference evidence="2 3" key="1">
    <citation type="submission" date="2019-02" db="EMBL/GenBank/DDBJ databases">
        <authorList>
            <person name="Goldberg S.R."/>
            <person name="Haltli B.A."/>
            <person name="Correa H."/>
            <person name="Russell K.G."/>
        </authorList>
    </citation>
    <scope>NUCLEOTIDE SEQUENCE [LARGE SCALE GENOMIC DNA]</scope>
    <source>
        <strain evidence="2 3">JCM 16186</strain>
    </source>
</reference>
<dbReference type="PANTHER" id="PTHR36966">
    <property type="entry name" value="REP-ASSOCIATED TYROSINE TRANSPOSASE"/>
    <property type="match status" value="1"/>
</dbReference>
<dbReference type="PANTHER" id="PTHR36966:SF1">
    <property type="entry name" value="REP-ASSOCIATED TYROSINE TRANSPOSASE"/>
    <property type="match status" value="1"/>
</dbReference>
<protein>
    <submittedName>
        <fullName evidence="2">Transposase</fullName>
    </submittedName>
</protein>
<evidence type="ECO:0000259" key="1">
    <source>
        <dbReference type="SMART" id="SM01321"/>
    </source>
</evidence>
<gene>
    <name evidence="2" type="ORF">E1163_13020</name>
</gene>
<feature type="domain" description="Transposase IS200-like" evidence="1">
    <location>
        <begin position="9"/>
        <end position="148"/>
    </location>
</feature>
<evidence type="ECO:0000313" key="3">
    <source>
        <dbReference type="Proteomes" id="UP000798808"/>
    </source>
</evidence>
<dbReference type="InterPro" id="IPR036515">
    <property type="entry name" value="Transposase_17_sf"/>
</dbReference>
<accession>A0ABW9RPP4</accession>
<dbReference type="InterPro" id="IPR002686">
    <property type="entry name" value="Transposase_17"/>
</dbReference>
<organism evidence="2 3">
    <name type="scientific">Fulvivirga kasyanovii</name>
    <dbReference type="NCBI Taxonomy" id="396812"/>
    <lineage>
        <taxon>Bacteria</taxon>
        <taxon>Pseudomonadati</taxon>
        <taxon>Bacteroidota</taxon>
        <taxon>Cytophagia</taxon>
        <taxon>Cytophagales</taxon>
        <taxon>Fulvivirgaceae</taxon>
        <taxon>Fulvivirga</taxon>
    </lineage>
</organism>
<name>A0ABW9RPP4_9BACT</name>
<dbReference type="Gene3D" id="3.30.70.1290">
    <property type="entry name" value="Transposase IS200-like"/>
    <property type="match status" value="1"/>
</dbReference>